<accession>A0A8R1I682</accession>
<feature type="region of interest" description="Disordered" evidence="1">
    <location>
        <begin position="103"/>
        <end position="123"/>
    </location>
</feature>
<reference evidence="2" key="2">
    <citation type="submission" date="2022-06" db="UniProtKB">
        <authorList>
            <consortium name="EnsemblMetazoa"/>
        </authorList>
    </citation>
    <scope>IDENTIFICATION</scope>
    <source>
        <strain evidence="2">DF5081</strain>
    </source>
</reference>
<dbReference type="Proteomes" id="UP000005237">
    <property type="component" value="Unassembled WGS sequence"/>
</dbReference>
<protein>
    <submittedName>
        <fullName evidence="2">Uncharacterized protein</fullName>
    </submittedName>
</protein>
<evidence type="ECO:0000313" key="2">
    <source>
        <dbReference type="EnsemblMetazoa" id="CJA22531.1"/>
    </source>
</evidence>
<evidence type="ECO:0000313" key="3">
    <source>
        <dbReference type="Proteomes" id="UP000005237"/>
    </source>
</evidence>
<sequence length="160" mass="18044">MSISPPVCQDLLFIGPRPAYAIQRFNKHHGPSSNAEAAVSLRKTTILANFDEFQIPMVTPLICFDPDTQFCGWKYTSPWFTLEKPSHQIATTTSVLTPISSSLRRRKSTTARTSMTSRIPPQSTFPSAAVLQRGIFVTARNMFPEQAARQHLPLLRRRKE</sequence>
<proteinExistence type="predicted"/>
<dbReference type="AlphaFoldDB" id="A0A8R1I682"/>
<keyword evidence="3" id="KW-1185">Reference proteome</keyword>
<organism evidence="2 3">
    <name type="scientific">Caenorhabditis japonica</name>
    <dbReference type="NCBI Taxonomy" id="281687"/>
    <lineage>
        <taxon>Eukaryota</taxon>
        <taxon>Metazoa</taxon>
        <taxon>Ecdysozoa</taxon>
        <taxon>Nematoda</taxon>
        <taxon>Chromadorea</taxon>
        <taxon>Rhabditida</taxon>
        <taxon>Rhabditina</taxon>
        <taxon>Rhabditomorpha</taxon>
        <taxon>Rhabditoidea</taxon>
        <taxon>Rhabditidae</taxon>
        <taxon>Peloderinae</taxon>
        <taxon>Caenorhabditis</taxon>
    </lineage>
</organism>
<evidence type="ECO:0000256" key="1">
    <source>
        <dbReference type="SAM" id="MobiDB-lite"/>
    </source>
</evidence>
<dbReference type="EnsemblMetazoa" id="CJA22531.1">
    <property type="protein sequence ID" value="CJA22531.1"/>
    <property type="gene ID" value="WBGene00178103"/>
</dbReference>
<reference evidence="3" key="1">
    <citation type="submission" date="2010-08" db="EMBL/GenBank/DDBJ databases">
        <authorList>
            <consortium name="Caenorhabditis japonica Sequencing Consortium"/>
            <person name="Wilson R.K."/>
        </authorList>
    </citation>
    <scope>NUCLEOTIDE SEQUENCE [LARGE SCALE GENOMIC DNA]</scope>
    <source>
        <strain evidence="3">DF5081</strain>
    </source>
</reference>
<feature type="compositionally biased region" description="Polar residues" evidence="1">
    <location>
        <begin position="110"/>
        <end position="123"/>
    </location>
</feature>
<name>A0A8R1I682_CAEJA</name>